<dbReference type="Gene3D" id="3.40.50.10490">
    <property type="entry name" value="Glucose-6-phosphate isomerase like protein, domain 1"/>
    <property type="match status" value="1"/>
</dbReference>
<evidence type="ECO:0000256" key="2">
    <source>
        <dbReference type="ARBA" id="ARBA00022980"/>
    </source>
</evidence>
<evidence type="ECO:0000313" key="10">
    <source>
        <dbReference type="Proteomes" id="UP000439591"/>
    </source>
</evidence>
<reference evidence="9 10" key="1">
    <citation type="submission" date="2019-11" db="EMBL/GenBank/DDBJ databases">
        <authorList>
            <person name="Holert J."/>
        </authorList>
    </citation>
    <scope>NUCLEOTIDE SEQUENCE [LARGE SCALE GENOMIC DNA]</scope>
    <source>
        <strain evidence="7">BC3_2A</strain>
        <strain evidence="8">SB11_1A</strain>
    </source>
</reference>
<dbReference type="EMBL" id="CACSIK010000001">
    <property type="protein sequence ID" value="CAA0086509.1"/>
    <property type="molecule type" value="Genomic_DNA"/>
</dbReference>
<evidence type="ECO:0000313" key="7">
    <source>
        <dbReference type="EMBL" id="CAA0078656.1"/>
    </source>
</evidence>
<dbReference type="SUPFAM" id="SSF52313">
    <property type="entry name" value="Ribosomal protein S2"/>
    <property type="match status" value="1"/>
</dbReference>
<dbReference type="Proteomes" id="UP000435877">
    <property type="component" value="Unassembled WGS sequence"/>
</dbReference>
<accession>A0A5S9N8Z1</accession>
<dbReference type="InterPro" id="IPR001865">
    <property type="entry name" value="Ribosomal_uS2"/>
</dbReference>
<evidence type="ECO:0000256" key="5">
    <source>
        <dbReference type="HAMAP-Rule" id="MF_00291"/>
    </source>
</evidence>
<evidence type="ECO:0000256" key="3">
    <source>
        <dbReference type="ARBA" id="ARBA00023274"/>
    </source>
</evidence>
<dbReference type="OrthoDB" id="9808036at2"/>
<keyword evidence="2 5" id="KW-0689">Ribosomal protein</keyword>
<dbReference type="InterPro" id="IPR005706">
    <property type="entry name" value="Ribosomal_uS2_bac/mit/plastid"/>
</dbReference>
<dbReference type="RefSeq" id="WP_159267697.1">
    <property type="nucleotide sequence ID" value="NZ_CACSIK010000001.1"/>
</dbReference>
<dbReference type="PANTHER" id="PTHR12534:SF0">
    <property type="entry name" value="SMALL RIBOSOMAL SUBUNIT PROTEIN US2M"/>
    <property type="match status" value="1"/>
</dbReference>
<proteinExistence type="inferred from homology"/>
<evidence type="ECO:0000256" key="4">
    <source>
        <dbReference type="ARBA" id="ARBA00035256"/>
    </source>
</evidence>
<dbReference type="PROSITE" id="PS00962">
    <property type="entry name" value="RIBOSOMAL_S2_1"/>
    <property type="match status" value="1"/>
</dbReference>
<comment type="similarity">
    <text evidence="1 5 6">Belongs to the universal ribosomal protein uS2 family.</text>
</comment>
<name>A0A5S9N8Z1_9GAMM</name>
<evidence type="ECO:0000256" key="6">
    <source>
        <dbReference type="RuleBase" id="RU003631"/>
    </source>
</evidence>
<dbReference type="AlphaFoldDB" id="A0A5S9N8Z1"/>
<dbReference type="PRINTS" id="PR00395">
    <property type="entry name" value="RIBOSOMALS2"/>
</dbReference>
<dbReference type="PROSITE" id="PS00963">
    <property type="entry name" value="RIBOSOMAL_S2_2"/>
    <property type="match status" value="1"/>
</dbReference>
<organism evidence="8 9">
    <name type="scientific">Zhongshania aliphaticivorans</name>
    <dbReference type="NCBI Taxonomy" id="1470434"/>
    <lineage>
        <taxon>Bacteria</taxon>
        <taxon>Pseudomonadati</taxon>
        <taxon>Pseudomonadota</taxon>
        <taxon>Gammaproteobacteria</taxon>
        <taxon>Cellvibrionales</taxon>
        <taxon>Spongiibacteraceae</taxon>
        <taxon>Zhongshania</taxon>
    </lineage>
</organism>
<dbReference type="Pfam" id="PF00318">
    <property type="entry name" value="Ribosomal_S2"/>
    <property type="match status" value="1"/>
</dbReference>
<dbReference type="EMBL" id="CACSIM010000001">
    <property type="protein sequence ID" value="CAA0078656.1"/>
    <property type="molecule type" value="Genomic_DNA"/>
</dbReference>
<dbReference type="CDD" id="cd01425">
    <property type="entry name" value="RPS2"/>
    <property type="match status" value="1"/>
</dbReference>
<gene>
    <name evidence="5 8" type="primary">rpsB</name>
    <name evidence="8" type="ORF">IHBHHGIJ_01055</name>
    <name evidence="7" type="ORF">KFEGEMFD_00096</name>
</gene>
<dbReference type="InterPro" id="IPR023591">
    <property type="entry name" value="Ribosomal_uS2_flav_dom_sf"/>
</dbReference>
<evidence type="ECO:0000313" key="8">
    <source>
        <dbReference type="EMBL" id="CAA0086509.1"/>
    </source>
</evidence>
<dbReference type="GO" id="GO:0003735">
    <property type="term" value="F:structural constituent of ribosome"/>
    <property type="evidence" value="ECO:0007669"/>
    <property type="project" value="InterPro"/>
</dbReference>
<dbReference type="FunFam" id="1.10.287.610:FF:000001">
    <property type="entry name" value="30S ribosomal protein S2"/>
    <property type="match status" value="1"/>
</dbReference>
<dbReference type="GO" id="GO:0006412">
    <property type="term" value="P:translation"/>
    <property type="evidence" value="ECO:0007669"/>
    <property type="project" value="UniProtKB-UniRule"/>
</dbReference>
<dbReference type="Gene3D" id="1.10.287.610">
    <property type="entry name" value="Helix hairpin bin"/>
    <property type="match status" value="1"/>
</dbReference>
<dbReference type="Proteomes" id="UP000439591">
    <property type="component" value="Unassembled WGS sequence"/>
</dbReference>
<dbReference type="PANTHER" id="PTHR12534">
    <property type="entry name" value="30S RIBOSOMAL PROTEIN S2 PROKARYOTIC AND ORGANELLAR"/>
    <property type="match status" value="1"/>
</dbReference>
<dbReference type="HAMAP" id="MF_00291_B">
    <property type="entry name" value="Ribosomal_uS2_B"/>
    <property type="match status" value="1"/>
</dbReference>
<protein>
    <recommendedName>
        <fullName evidence="4 5">Small ribosomal subunit protein uS2</fullName>
    </recommendedName>
</protein>
<dbReference type="NCBIfam" id="TIGR01011">
    <property type="entry name" value="rpsB_bact"/>
    <property type="match status" value="1"/>
</dbReference>
<evidence type="ECO:0000313" key="9">
    <source>
        <dbReference type="Proteomes" id="UP000435877"/>
    </source>
</evidence>
<keyword evidence="3 5" id="KW-0687">Ribonucleoprotein</keyword>
<evidence type="ECO:0000256" key="1">
    <source>
        <dbReference type="ARBA" id="ARBA00006242"/>
    </source>
</evidence>
<dbReference type="InterPro" id="IPR018130">
    <property type="entry name" value="Ribosomal_uS2_CS"/>
</dbReference>
<keyword evidence="9" id="KW-1185">Reference proteome</keyword>
<dbReference type="GO" id="GO:0022627">
    <property type="term" value="C:cytosolic small ribosomal subunit"/>
    <property type="evidence" value="ECO:0007669"/>
    <property type="project" value="TreeGrafter"/>
</dbReference>
<sequence length="249" mass="27443">MSHVSMREMLQAGVHFGHQTRYWNPKMAPFIFGARNKIHIINLEHTVPAMNSALDAIAKMAANKNKILFVGTKRAASKIIGEQAARAGMPFVSHRWLGGMLTNYKTIRQSVRRLRELEAQSQDGTFDKLTKKEALMRRRDMEKLERSIGGIKDMSGLPDAMFVIDVDHERIAIQEANKLGIPVFGIVDTNSNPDGVDFVIPGNDDAIRAIKLYVTAVADVAINAAANDVVAKDEFVEVEVAAEGESAAE</sequence>